<accession>A0A1S8B042</accession>
<dbReference type="CDD" id="cd05907">
    <property type="entry name" value="VL_LC_FACS_like"/>
    <property type="match status" value="1"/>
</dbReference>
<dbReference type="Gene3D" id="3.40.50.12780">
    <property type="entry name" value="N-terminal domain of ligase-like"/>
    <property type="match status" value="1"/>
</dbReference>
<name>A0A1S8B042_9EURY</name>
<dbReference type="PANTHER" id="PTHR43272">
    <property type="entry name" value="LONG-CHAIN-FATTY-ACID--COA LIGASE"/>
    <property type="match status" value="1"/>
</dbReference>
<keyword evidence="4" id="KW-0436">Ligase</keyword>
<dbReference type="Proteomes" id="UP000189370">
    <property type="component" value="Unassembled WGS sequence"/>
</dbReference>
<proteinExistence type="predicted"/>
<evidence type="ECO:0000256" key="1">
    <source>
        <dbReference type="ARBA" id="ARBA00022741"/>
    </source>
</evidence>
<dbReference type="AlphaFoldDB" id="A0A1S8B042"/>
<dbReference type="PROSITE" id="PS00455">
    <property type="entry name" value="AMP_BINDING"/>
    <property type="match status" value="1"/>
</dbReference>
<feature type="domain" description="AMP-dependent synthetase/ligase" evidence="3">
    <location>
        <begin position="27"/>
        <end position="473"/>
    </location>
</feature>
<dbReference type="Pfam" id="PF23562">
    <property type="entry name" value="AMP-binding_C_3"/>
    <property type="match status" value="1"/>
</dbReference>
<dbReference type="RefSeq" id="WP_076147411.1">
    <property type="nucleotide sequence ID" value="NZ_LWLN01000001.1"/>
</dbReference>
<gene>
    <name evidence="4" type="ORF">A6E15_14865</name>
</gene>
<evidence type="ECO:0000259" key="3">
    <source>
        <dbReference type="Pfam" id="PF00501"/>
    </source>
</evidence>
<dbReference type="InterPro" id="IPR042099">
    <property type="entry name" value="ANL_N_sf"/>
</dbReference>
<dbReference type="Pfam" id="PF00501">
    <property type="entry name" value="AMP-binding"/>
    <property type="match status" value="1"/>
</dbReference>
<protein>
    <submittedName>
        <fullName evidence="4">AMP-dependent synthetase and ligase</fullName>
    </submittedName>
</protein>
<dbReference type="InterPro" id="IPR020845">
    <property type="entry name" value="AMP-binding_CS"/>
</dbReference>
<evidence type="ECO:0000256" key="2">
    <source>
        <dbReference type="ARBA" id="ARBA00022840"/>
    </source>
</evidence>
<dbReference type="PANTHER" id="PTHR43272:SF33">
    <property type="entry name" value="AMP-BINDING DOMAIN-CONTAINING PROTEIN-RELATED"/>
    <property type="match status" value="1"/>
</dbReference>
<sequence length="652" mass="72610">MNWRDAEREYEDEVIGETNLARMFENAADRYTNRPAQQYKGGIYDRSLTDDVVPAATPGEFRTLSYAEMRDIVRNLSAGFRELGVEAGDRIGIFSNTRMEWAQTDFALLSAGAAVTTVYTSSSPDQVEYLLDDPDADGVVVENEELLENVLEVEDDLDLEFIVTIDEVDGYDDRDDVLTLGEVYDRGEDAFDLAAYEERIDAIDLDDLASLIYTSGTTGKPKGVQLTHWNFRSNVNASRKRFGPRPDKDDDVPVLNEESVAMSYLPLAHVFERTAGHFALFAGGTCIAYAESPDTLQEDFSTVGPTTATSVPRVYEKIYDAIREEASDSSVSRRIFEWATDVGVEYQRTESPGPILKAKQTLADKLVFSTVRDALGGNIEILISGGGSLSPELCRLYHAMGLPIFEGYGLTETAPIVSTNPPEEAKIGTIGPTLYNVDVTVDETVADQEAFTDDAGEVGELLVKGPNVTQGYWNKPGATEGAFVEDEDGERWFRTGDIIHLRPDGYLEFRDRVKQIIVLSTGKNVAPGPLEDAFAASEVVEQAMVVGDGEKFIGALLVPNTTHVREWADAEGIDLPDDPQAMCDDERVRAHIQEEVDRVNENFEKHETIKQFELVPQEFTEENDMLTPTMKKKRRVILERFEDRVDRIYEDA</sequence>
<dbReference type="EMBL" id="LWLN01000001">
    <property type="protein sequence ID" value="OLZ42171.1"/>
    <property type="molecule type" value="Genomic_DNA"/>
</dbReference>
<dbReference type="STRING" id="301967.A6E15_14865"/>
<keyword evidence="1" id="KW-0547">Nucleotide-binding</keyword>
<reference evidence="5" key="1">
    <citation type="submission" date="2016-04" db="EMBL/GenBank/DDBJ databases">
        <authorList>
            <person name="Chen S.-C."/>
            <person name="Lai M.-C."/>
        </authorList>
    </citation>
    <scope>NUCLEOTIDE SEQUENCE [LARGE SCALE GENOMIC DNA]</scope>
    <source>
        <strain evidence="5">AB14</strain>
    </source>
</reference>
<dbReference type="GO" id="GO:0005524">
    <property type="term" value="F:ATP binding"/>
    <property type="evidence" value="ECO:0007669"/>
    <property type="project" value="UniProtKB-KW"/>
</dbReference>
<keyword evidence="5" id="KW-1185">Reference proteome</keyword>
<comment type="caution">
    <text evidence="4">The sequence shown here is derived from an EMBL/GenBank/DDBJ whole genome shotgun (WGS) entry which is preliminary data.</text>
</comment>
<dbReference type="GO" id="GO:0016020">
    <property type="term" value="C:membrane"/>
    <property type="evidence" value="ECO:0007669"/>
    <property type="project" value="TreeGrafter"/>
</dbReference>
<keyword evidence="2" id="KW-0067">ATP-binding</keyword>
<evidence type="ECO:0000313" key="4">
    <source>
        <dbReference type="EMBL" id="OLZ42171.1"/>
    </source>
</evidence>
<evidence type="ECO:0000313" key="5">
    <source>
        <dbReference type="Proteomes" id="UP000189370"/>
    </source>
</evidence>
<dbReference type="OrthoDB" id="70225at2157"/>
<dbReference type="GO" id="GO:0004467">
    <property type="term" value="F:long-chain fatty acid-CoA ligase activity"/>
    <property type="evidence" value="ECO:0007669"/>
    <property type="project" value="TreeGrafter"/>
</dbReference>
<organism evidence="4 5">
    <name type="scientific">Natrinema saccharevitans</name>
    <dbReference type="NCBI Taxonomy" id="301967"/>
    <lineage>
        <taxon>Archaea</taxon>
        <taxon>Methanobacteriati</taxon>
        <taxon>Methanobacteriota</taxon>
        <taxon>Stenosarchaea group</taxon>
        <taxon>Halobacteria</taxon>
        <taxon>Halobacteriales</taxon>
        <taxon>Natrialbaceae</taxon>
        <taxon>Natrinema</taxon>
    </lineage>
</organism>
<dbReference type="InterPro" id="IPR000873">
    <property type="entry name" value="AMP-dep_synth/lig_dom"/>
</dbReference>
<dbReference type="SUPFAM" id="SSF56801">
    <property type="entry name" value="Acetyl-CoA synthetase-like"/>
    <property type="match status" value="1"/>
</dbReference>